<protein>
    <submittedName>
        <fullName evidence="1">Glycosyltransferase involved in cell wall biosynthesis</fullName>
    </submittedName>
</protein>
<dbReference type="PANTHER" id="PTHR45947:SF3">
    <property type="entry name" value="SULFOQUINOVOSYL TRANSFERASE SQD2"/>
    <property type="match status" value="1"/>
</dbReference>
<dbReference type="InterPro" id="IPR050194">
    <property type="entry name" value="Glycosyltransferase_grp1"/>
</dbReference>
<organism evidence="1 2">
    <name type="scientific">Inquilinus ginsengisoli</name>
    <dbReference type="NCBI Taxonomy" id="363840"/>
    <lineage>
        <taxon>Bacteria</taxon>
        <taxon>Pseudomonadati</taxon>
        <taxon>Pseudomonadota</taxon>
        <taxon>Alphaproteobacteria</taxon>
        <taxon>Rhodospirillales</taxon>
        <taxon>Rhodospirillaceae</taxon>
        <taxon>Inquilinus</taxon>
    </lineage>
</organism>
<evidence type="ECO:0000313" key="2">
    <source>
        <dbReference type="Proteomes" id="UP001262410"/>
    </source>
</evidence>
<sequence length="369" mass="38782">MRVAFYAPMKPPGHPVPSGDRRVARLLIEALRRGGHEVRIASRLRSWDPGLDPARPARIQALGGRIAEALVRRWRAAADRPDVWFTYHLYHKAPDWLGPPVAVALGIPYVAAEASHAPRRAEGAWAAGHRAAAAAIRQAAALLTFSARDAAGLQALAPAGRIVRLPPFLDTTPFAAIARQPAEPPRLLAVGMMREGDKARSYALLAGALRHLQDRPWTLTVIGDGPARPQIEPLFDPARTRFRGALPPEAMPAALAEADLLVWPAVNEAFGMALLEAQAAGLPVVAGAAGGADGGVAAIVRDGETGLLAPAGDEAGFAAAVAALLDDPARRRAMGDAARANAVAAHGIDRAAAILDRTLHEVTGREVTP</sequence>
<dbReference type="Pfam" id="PF13692">
    <property type="entry name" value="Glyco_trans_1_4"/>
    <property type="match status" value="1"/>
</dbReference>
<dbReference type="RefSeq" id="WP_309800766.1">
    <property type="nucleotide sequence ID" value="NZ_JAVDPW010000013.1"/>
</dbReference>
<gene>
    <name evidence="1" type="ORF">E9232_006182</name>
</gene>
<accession>A0ABU1JYC3</accession>
<dbReference type="CDD" id="cd03801">
    <property type="entry name" value="GT4_PimA-like"/>
    <property type="match status" value="1"/>
</dbReference>
<dbReference type="Gene3D" id="3.40.50.2000">
    <property type="entry name" value="Glycogen Phosphorylase B"/>
    <property type="match status" value="2"/>
</dbReference>
<keyword evidence="2" id="KW-1185">Reference proteome</keyword>
<dbReference type="EMBL" id="JAVDPW010000013">
    <property type="protein sequence ID" value="MDR6293631.1"/>
    <property type="molecule type" value="Genomic_DNA"/>
</dbReference>
<name>A0ABU1JYC3_9PROT</name>
<reference evidence="1 2" key="1">
    <citation type="submission" date="2023-07" db="EMBL/GenBank/DDBJ databases">
        <title>Sorghum-associated microbial communities from plants grown in Nebraska, USA.</title>
        <authorList>
            <person name="Schachtman D."/>
        </authorList>
    </citation>
    <scope>NUCLEOTIDE SEQUENCE [LARGE SCALE GENOMIC DNA]</scope>
    <source>
        <strain evidence="1 2">584</strain>
    </source>
</reference>
<dbReference type="Proteomes" id="UP001262410">
    <property type="component" value="Unassembled WGS sequence"/>
</dbReference>
<comment type="caution">
    <text evidence="1">The sequence shown here is derived from an EMBL/GenBank/DDBJ whole genome shotgun (WGS) entry which is preliminary data.</text>
</comment>
<dbReference type="SUPFAM" id="SSF53756">
    <property type="entry name" value="UDP-Glycosyltransferase/glycogen phosphorylase"/>
    <property type="match status" value="1"/>
</dbReference>
<dbReference type="PANTHER" id="PTHR45947">
    <property type="entry name" value="SULFOQUINOVOSYL TRANSFERASE SQD2"/>
    <property type="match status" value="1"/>
</dbReference>
<proteinExistence type="predicted"/>
<evidence type="ECO:0000313" key="1">
    <source>
        <dbReference type="EMBL" id="MDR6293631.1"/>
    </source>
</evidence>